<dbReference type="InterPro" id="IPR050712">
    <property type="entry name" value="NAD(P)H-dep_reductase"/>
</dbReference>
<evidence type="ECO:0000313" key="2">
    <source>
        <dbReference type="EMBL" id="SEG31701.1"/>
    </source>
</evidence>
<keyword evidence="3" id="KW-1185">Reference proteome</keyword>
<proteinExistence type="predicted"/>
<protein>
    <submittedName>
        <fullName evidence="2">NAD(P)H-dependent FMN reductase</fullName>
    </submittedName>
</protein>
<dbReference type="AlphaFoldDB" id="A0A1H5Z5S4"/>
<dbReference type="InterPro" id="IPR029039">
    <property type="entry name" value="Flavoprotein-like_sf"/>
</dbReference>
<sequence>MKILAFAGSNSSDSINKRLVTSVSKYYKEKEDEIQILDLNDFEMPLFSKDKEKKDGIPDLAHEFAKRLDWADLILISFAENNGSYNVGYKNLIDWVSRIRGRKIFPDKPVFIMATSEGARGGKSVLAAAEDRLPRDGANLLDTFSLPEFSKNFEDGKGVITPLYRSELEAKVRKTKRSMAKILEEKQQ</sequence>
<dbReference type="InterPro" id="IPR005025">
    <property type="entry name" value="FMN_Rdtase-like_dom"/>
</dbReference>
<dbReference type="RefSeq" id="WP_103906430.1">
    <property type="nucleotide sequence ID" value="NZ_CP049246.1"/>
</dbReference>
<accession>A0A1H5Z5S4</accession>
<dbReference type="GO" id="GO:0016491">
    <property type="term" value="F:oxidoreductase activity"/>
    <property type="evidence" value="ECO:0007669"/>
    <property type="project" value="InterPro"/>
</dbReference>
<dbReference type="Proteomes" id="UP000236731">
    <property type="component" value="Unassembled WGS sequence"/>
</dbReference>
<feature type="domain" description="NADPH-dependent FMN reductase-like" evidence="1">
    <location>
        <begin position="1"/>
        <end position="130"/>
    </location>
</feature>
<evidence type="ECO:0000313" key="3">
    <source>
        <dbReference type="Proteomes" id="UP000236731"/>
    </source>
</evidence>
<evidence type="ECO:0000259" key="1">
    <source>
        <dbReference type="Pfam" id="PF03358"/>
    </source>
</evidence>
<gene>
    <name evidence="2" type="ORF">SAMN05421877_106266</name>
</gene>
<dbReference type="EMBL" id="FNUT01000006">
    <property type="protein sequence ID" value="SEG31701.1"/>
    <property type="molecule type" value="Genomic_DNA"/>
</dbReference>
<dbReference type="PANTHER" id="PTHR30543">
    <property type="entry name" value="CHROMATE REDUCTASE"/>
    <property type="match status" value="1"/>
</dbReference>
<organism evidence="2 3">
    <name type="scientific">Sphingobacterium lactis</name>
    <dbReference type="NCBI Taxonomy" id="797291"/>
    <lineage>
        <taxon>Bacteria</taxon>
        <taxon>Pseudomonadati</taxon>
        <taxon>Bacteroidota</taxon>
        <taxon>Sphingobacteriia</taxon>
        <taxon>Sphingobacteriales</taxon>
        <taxon>Sphingobacteriaceae</taxon>
        <taxon>Sphingobacterium</taxon>
    </lineage>
</organism>
<dbReference type="Pfam" id="PF03358">
    <property type="entry name" value="FMN_red"/>
    <property type="match status" value="1"/>
</dbReference>
<dbReference type="SUPFAM" id="SSF52218">
    <property type="entry name" value="Flavoproteins"/>
    <property type="match status" value="1"/>
</dbReference>
<dbReference type="PANTHER" id="PTHR30543:SF21">
    <property type="entry name" value="NAD(P)H-DEPENDENT FMN REDUCTASE LOT6"/>
    <property type="match status" value="1"/>
</dbReference>
<dbReference type="GO" id="GO:0005829">
    <property type="term" value="C:cytosol"/>
    <property type="evidence" value="ECO:0007669"/>
    <property type="project" value="TreeGrafter"/>
</dbReference>
<dbReference type="Gene3D" id="3.40.50.360">
    <property type="match status" value="1"/>
</dbReference>
<dbReference type="GO" id="GO:0010181">
    <property type="term" value="F:FMN binding"/>
    <property type="evidence" value="ECO:0007669"/>
    <property type="project" value="TreeGrafter"/>
</dbReference>
<dbReference type="OrthoDB" id="5767802at2"/>
<reference evidence="3" key="1">
    <citation type="submission" date="2016-10" db="EMBL/GenBank/DDBJ databases">
        <authorList>
            <person name="Varghese N."/>
            <person name="Submissions S."/>
        </authorList>
    </citation>
    <scope>NUCLEOTIDE SEQUENCE [LARGE SCALE GENOMIC DNA]</scope>
    <source>
        <strain evidence="3">DSM 22361</strain>
    </source>
</reference>
<name>A0A1H5Z5S4_9SPHI</name>